<gene>
    <name evidence="7" type="ORF">PXC00_04735</name>
</gene>
<evidence type="ECO:0000256" key="2">
    <source>
        <dbReference type="ARBA" id="ARBA00008854"/>
    </source>
</evidence>
<protein>
    <submittedName>
        <fullName evidence="7">LemA family protein</fullName>
    </submittedName>
</protein>
<name>A0AA97D9P5_9FIRM</name>
<dbReference type="KEGG" id="carl:PXC00_04735"/>
<dbReference type="Proteomes" id="UP001300604">
    <property type="component" value="Chromosome"/>
</dbReference>
<evidence type="ECO:0000256" key="3">
    <source>
        <dbReference type="ARBA" id="ARBA00022692"/>
    </source>
</evidence>
<feature type="transmembrane region" description="Helical" evidence="6">
    <location>
        <begin position="26"/>
        <end position="49"/>
    </location>
</feature>
<comment type="subcellular location">
    <subcellularLocation>
        <location evidence="1">Membrane</location>
        <topology evidence="1">Single-pass membrane protein</topology>
    </subcellularLocation>
</comment>
<keyword evidence="3 6" id="KW-0812">Transmembrane</keyword>
<comment type="similarity">
    <text evidence="2">Belongs to the LemA family.</text>
</comment>
<proteinExistence type="inferred from homology"/>
<keyword evidence="4 6" id="KW-1133">Transmembrane helix</keyword>
<evidence type="ECO:0000256" key="1">
    <source>
        <dbReference type="ARBA" id="ARBA00004167"/>
    </source>
</evidence>
<reference evidence="8" key="2">
    <citation type="submission" date="2024-06" db="EMBL/GenBank/DDBJ databases">
        <title>Caproicibacterium argilliputei sp. nov, a novel caproic acid producing anaerobic bacterium isolated from pit mud.</title>
        <authorList>
            <person name="Zeng C."/>
        </authorList>
    </citation>
    <scope>NUCLEOTIDE SEQUENCE [LARGE SCALE GENOMIC DNA]</scope>
    <source>
        <strain evidence="8">ZCY20-5</strain>
    </source>
</reference>
<reference evidence="7 8" key="1">
    <citation type="submission" date="2024-06" db="EMBL/GenBank/DDBJ databases">
        <title>Caproicibacterium argilliputei sp. nov, a novel caproic acid producing anaerobic bacterium isolated from pit mud.</title>
        <authorList>
            <person name="Xia S."/>
        </authorList>
    </citation>
    <scope>NUCLEOTIDE SEQUENCE [LARGE SCALE GENOMIC DNA]</scope>
    <source>
        <strain evidence="7 8">ZCY20-5</strain>
    </source>
</reference>
<evidence type="ECO:0000313" key="8">
    <source>
        <dbReference type="Proteomes" id="UP001300604"/>
    </source>
</evidence>
<keyword evidence="8" id="KW-1185">Reference proteome</keyword>
<evidence type="ECO:0000313" key="7">
    <source>
        <dbReference type="EMBL" id="WOC33185.1"/>
    </source>
</evidence>
<reference evidence="8" key="3">
    <citation type="submission" date="2024-06" db="EMBL/GenBank/DDBJ databases">
        <authorList>
            <person name="Zeng C."/>
        </authorList>
    </citation>
    <scope>NUCLEOTIDE SEQUENCE [LARGE SCALE GENOMIC DNA]</scope>
    <source>
        <strain evidence="8">ZCY20-5</strain>
    </source>
</reference>
<evidence type="ECO:0000256" key="6">
    <source>
        <dbReference type="SAM" id="Phobius"/>
    </source>
</evidence>
<dbReference type="AlphaFoldDB" id="A0AA97D9P5"/>
<dbReference type="GO" id="GO:0016020">
    <property type="term" value="C:membrane"/>
    <property type="evidence" value="ECO:0007669"/>
    <property type="project" value="UniProtKB-SubCell"/>
</dbReference>
<sequence length="218" mass="23406">MMQENFSNGQNGAPVYAARPRRKIGVGGMIGIGVLVVLLIAVIASIGTYNSLVTQRQSVRTQLAQVDTELQRRNDLIPNLVNTVKGAANVEKSIYDDIANARTKLAGAGTVKEKDEANSALDSAVSRLLVVAEQYPTVQSNSQFHDLTVELEGTENRIRQTRGKYNTAAGDYNAAIERFPSNLVANLTGFQQAELFQADSSASKVPTVDFSSSAASTK</sequence>
<dbReference type="PANTHER" id="PTHR34478">
    <property type="entry name" value="PROTEIN LEMA"/>
    <property type="match status" value="1"/>
</dbReference>
<dbReference type="Gene3D" id="1.20.1440.20">
    <property type="entry name" value="LemA-like domain"/>
    <property type="match status" value="1"/>
</dbReference>
<dbReference type="EMBL" id="CP135996">
    <property type="protein sequence ID" value="WOC33185.1"/>
    <property type="molecule type" value="Genomic_DNA"/>
</dbReference>
<accession>A0AA97D9P5</accession>
<dbReference type="Pfam" id="PF04011">
    <property type="entry name" value="LemA"/>
    <property type="match status" value="1"/>
</dbReference>
<dbReference type="InterPro" id="IPR007156">
    <property type="entry name" value="MamQ_LemA"/>
</dbReference>
<dbReference type="InterPro" id="IPR023353">
    <property type="entry name" value="LemA-like_dom_sf"/>
</dbReference>
<dbReference type="SUPFAM" id="SSF140478">
    <property type="entry name" value="LemA-like"/>
    <property type="match status" value="1"/>
</dbReference>
<dbReference type="PANTHER" id="PTHR34478:SF2">
    <property type="entry name" value="MEMBRANE PROTEIN"/>
    <property type="match status" value="1"/>
</dbReference>
<evidence type="ECO:0000256" key="4">
    <source>
        <dbReference type="ARBA" id="ARBA00022989"/>
    </source>
</evidence>
<organism evidence="7 8">
    <name type="scientific">Caproicibacterium argilliputei</name>
    <dbReference type="NCBI Taxonomy" id="3030016"/>
    <lineage>
        <taxon>Bacteria</taxon>
        <taxon>Bacillati</taxon>
        <taxon>Bacillota</taxon>
        <taxon>Clostridia</taxon>
        <taxon>Eubacteriales</taxon>
        <taxon>Oscillospiraceae</taxon>
        <taxon>Caproicibacterium</taxon>
    </lineage>
</organism>
<evidence type="ECO:0000256" key="5">
    <source>
        <dbReference type="ARBA" id="ARBA00023136"/>
    </source>
</evidence>
<keyword evidence="5 6" id="KW-0472">Membrane</keyword>